<sequence>MTCQSAGGGQVFTECVVHLTIRSARGGSRRSPVCQIIRKIDQLLILADSPNSGLVVDVLDDHLEARESHALLRSRSRRELLDRSHTPA</sequence>
<comment type="caution">
    <text evidence="1">The sequence shown here is derived from an EMBL/GenBank/DDBJ whole genome shotgun (WGS) entry which is preliminary data.</text>
</comment>
<evidence type="ECO:0000313" key="2">
    <source>
        <dbReference type="Proteomes" id="UP000324748"/>
    </source>
</evidence>
<dbReference type="EMBL" id="VSWC01000014">
    <property type="protein sequence ID" value="KAA1115562.1"/>
    <property type="molecule type" value="Genomic_DNA"/>
</dbReference>
<accession>A0A5B0QQP0</accession>
<dbReference type="Proteomes" id="UP000324748">
    <property type="component" value="Unassembled WGS sequence"/>
</dbReference>
<gene>
    <name evidence="1" type="ORF">PGT21_037064</name>
</gene>
<protein>
    <submittedName>
        <fullName evidence="1">Uncharacterized protein</fullName>
    </submittedName>
</protein>
<dbReference type="AlphaFoldDB" id="A0A5B0QQP0"/>
<keyword evidence="2" id="KW-1185">Reference proteome</keyword>
<organism evidence="1 2">
    <name type="scientific">Puccinia graminis f. sp. tritici</name>
    <dbReference type="NCBI Taxonomy" id="56615"/>
    <lineage>
        <taxon>Eukaryota</taxon>
        <taxon>Fungi</taxon>
        <taxon>Dikarya</taxon>
        <taxon>Basidiomycota</taxon>
        <taxon>Pucciniomycotina</taxon>
        <taxon>Pucciniomycetes</taxon>
        <taxon>Pucciniales</taxon>
        <taxon>Pucciniaceae</taxon>
        <taxon>Puccinia</taxon>
    </lineage>
</organism>
<name>A0A5B0QQP0_PUCGR</name>
<proteinExistence type="predicted"/>
<evidence type="ECO:0000313" key="1">
    <source>
        <dbReference type="EMBL" id="KAA1115562.1"/>
    </source>
</evidence>
<reference evidence="1 2" key="1">
    <citation type="submission" date="2019-05" db="EMBL/GenBank/DDBJ databases">
        <title>Emergence of the Ug99 lineage of the wheat stem rust pathogen through somatic hybridization.</title>
        <authorList>
            <person name="Li F."/>
            <person name="Upadhyaya N.M."/>
            <person name="Sperschneider J."/>
            <person name="Matny O."/>
            <person name="Nguyen-Phuc H."/>
            <person name="Mago R."/>
            <person name="Raley C."/>
            <person name="Miller M.E."/>
            <person name="Silverstein K.A.T."/>
            <person name="Henningsen E."/>
            <person name="Hirsch C.D."/>
            <person name="Visser B."/>
            <person name="Pretorius Z.A."/>
            <person name="Steffenson B.J."/>
            <person name="Schwessinger B."/>
            <person name="Dodds P.N."/>
            <person name="Figueroa M."/>
        </authorList>
    </citation>
    <scope>NUCLEOTIDE SEQUENCE [LARGE SCALE GENOMIC DNA]</scope>
    <source>
        <strain evidence="1">21-0</strain>
    </source>
</reference>